<keyword evidence="3" id="KW-0946">Virion</keyword>
<evidence type="ECO:0000259" key="5">
    <source>
        <dbReference type="Pfam" id="PF08762"/>
    </source>
</evidence>
<accession>A0A977J6D4</accession>
<dbReference type="InterPro" id="IPR024343">
    <property type="entry name" value="VP4_dicistrovir"/>
</dbReference>
<dbReference type="GO" id="GO:0019028">
    <property type="term" value="C:viral capsid"/>
    <property type="evidence" value="ECO:0007669"/>
    <property type="project" value="UniProtKB-KW"/>
</dbReference>
<evidence type="ECO:0000256" key="1">
    <source>
        <dbReference type="ARBA" id="ARBA00004328"/>
    </source>
</evidence>
<organism evidence="7">
    <name type="scientific">Hangzhou dicistrovirus 3</name>
    <dbReference type="NCBI Taxonomy" id="2979225"/>
    <lineage>
        <taxon>Viruses</taxon>
        <taxon>Riboviria</taxon>
        <taxon>Orthornavirae</taxon>
        <taxon>Pisuviricota</taxon>
        <taxon>Pisoniviricetes</taxon>
        <taxon>Picornavirales</taxon>
        <taxon>Dicistroviridae</taxon>
    </lineage>
</organism>
<dbReference type="InterPro" id="IPR014872">
    <property type="entry name" value="Dicistrovirus_capsid-polyPr_C"/>
</dbReference>
<dbReference type="CDD" id="cd00205">
    <property type="entry name" value="rhv_like"/>
    <property type="match status" value="2"/>
</dbReference>
<feature type="domain" description="Dicistrovirus capsid-polyprotein C-terminal" evidence="5">
    <location>
        <begin position="640"/>
        <end position="810"/>
    </location>
</feature>
<evidence type="ECO:0000256" key="2">
    <source>
        <dbReference type="ARBA" id="ARBA00022561"/>
    </source>
</evidence>
<evidence type="ECO:0000259" key="6">
    <source>
        <dbReference type="Pfam" id="PF11492"/>
    </source>
</evidence>
<reference evidence="7" key="1">
    <citation type="submission" date="2022-04" db="EMBL/GenBank/DDBJ databases">
        <authorList>
            <person name="Feng G."/>
        </authorList>
    </citation>
    <scope>NUCLEOTIDE SEQUENCE</scope>
    <source>
        <strain evidence="7">FYBPH-15</strain>
    </source>
</reference>
<protein>
    <submittedName>
        <fullName evidence="7">Structural polyprotein</fullName>
    </submittedName>
</protein>
<evidence type="ECO:0000313" key="7">
    <source>
        <dbReference type="EMBL" id="UWX36827.1"/>
    </source>
</evidence>
<gene>
    <name evidence="7" type="primary">ORF2</name>
</gene>
<feature type="domain" description="Picornavirus capsid" evidence="4">
    <location>
        <begin position="98"/>
        <end position="213"/>
    </location>
</feature>
<dbReference type="Pfam" id="PF08762">
    <property type="entry name" value="CRPV_capsid"/>
    <property type="match status" value="1"/>
</dbReference>
<dbReference type="SUPFAM" id="SSF88633">
    <property type="entry name" value="Positive stranded ssRNA viruses"/>
    <property type="match status" value="3"/>
</dbReference>
<proteinExistence type="predicted"/>
<dbReference type="InterPro" id="IPR001676">
    <property type="entry name" value="Picornavirus_capsid"/>
</dbReference>
<feature type="domain" description="Picornavirus capsid" evidence="4">
    <location>
        <begin position="421"/>
        <end position="506"/>
    </location>
</feature>
<evidence type="ECO:0000259" key="4">
    <source>
        <dbReference type="Pfam" id="PF00073"/>
    </source>
</evidence>
<feature type="domain" description="Capsid protein VP4 dicistrovirus" evidence="6">
    <location>
        <begin position="264"/>
        <end position="313"/>
    </location>
</feature>
<evidence type="ECO:0000256" key="3">
    <source>
        <dbReference type="ARBA" id="ARBA00022844"/>
    </source>
</evidence>
<dbReference type="Pfam" id="PF11492">
    <property type="entry name" value="Dicistro_VP4"/>
    <property type="match status" value="1"/>
</dbReference>
<name>A0A977J6D4_9VIRU</name>
<dbReference type="InterPro" id="IPR033703">
    <property type="entry name" value="Rhv-like"/>
</dbReference>
<dbReference type="EMBL" id="ON364106">
    <property type="protein sequence ID" value="UWX36827.1"/>
    <property type="molecule type" value="Genomic_RNA"/>
</dbReference>
<keyword evidence="2" id="KW-0167">Capsid protein</keyword>
<dbReference type="Pfam" id="PF00073">
    <property type="entry name" value="Rhv"/>
    <property type="match status" value="2"/>
</dbReference>
<dbReference type="InterPro" id="IPR029053">
    <property type="entry name" value="Viral_coat"/>
</dbReference>
<dbReference type="GO" id="GO:0005198">
    <property type="term" value="F:structural molecule activity"/>
    <property type="evidence" value="ECO:0007669"/>
    <property type="project" value="InterPro"/>
</dbReference>
<dbReference type="Gene3D" id="2.60.120.20">
    <property type="match status" value="3"/>
</dbReference>
<comment type="subcellular location">
    <subcellularLocation>
        <location evidence="1">Virion</location>
    </subcellularLocation>
</comment>
<sequence>MADPKTATNDDSASGVIATTSDVVQDVTIDRAETRFTDANLVQNELAAISATNISDLDDIATVVKFLQRPVEIDQFTLTSTNFKRITSFGSNTGYAPQPTVASYALPRDIMRFGYKIDKLNNFEWFKADMVLRFMVNVNPFVAGRLWVAFAPMESEVFDECTMLYKSRASVTSYPGVELDLQNNTAAEIRIPWCSQYDAMSLTQPTADDLVVANVHVFALSDLLAPTSSASVPVTVFGHFENIEIKGPTPRRVNAAFQARNPTPETKGPISEIASGIASAGDLLKDVPVIGGVASTVGWAANLVSGVASIFGWSRPVKGSAADPIVNVPGRGFTSFKAEDSAVVLGMANDNQIGEQDINFMETNDEMDIQHIAARPGLVGSINWITDSIKHAVIANEPVGPVVNSFRAANWPIGSTRYRVYDLTLFELLATRFAMWRADVHYKVSLVKTPFHVGRLEIFFVPGRTITDDEARTYDTSNTWRHILDITEQNEVEFIIPYMHKNVMSRTGLSPEADIRTTGVDGLPGSFVVRALTPLSAPATVAQTIQVNIWKWATNVAFACPMTMGLEVPPVPATFQSDSDEEYEIEEEASASNDNVTSVVKKIIVEIAKVVADFQINVQNTPMVAQQVAFGAQNTQENSLNSACTVAGEMITSLRQAIKAHRRYKLEIKDKTLVNTNLIGDFGGYLGFCANIYAFYRGGLSMKIVPNTDDGFRRYVSTQIVRIGDDGTPISLDNPEHITYTDLTPFHEVQTPYYVVSRRGLCNKKDSSTNPRTSTALSPGLYVSTDAASLRMYIGAKDDLTFGFLIGSPVYGLATLNPPS</sequence>